<keyword evidence="4" id="KW-1185">Reference proteome</keyword>
<evidence type="ECO:0000259" key="2">
    <source>
        <dbReference type="Pfam" id="PF02014"/>
    </source>
</evidence>
<protein>
    <recommendedName>
        <fullName evidence="2">Reelin domain-containing protein</fullName>
    </recommendedName>
</protein>
<organism evidence="3 4">
    <name type="scientific">Lymnaea stagnalis</name>
    <name type="common">Great pond snail</name>
    <name type="synonym">Helix stagnalis</name>
    <dbReference type="NCBI Taxonomy" id="6523"/>
    <lineage>
        <taxon>Eukaryota</taxon>
        <taxon>Metazoa</taxon>
        <taxon>Spiralia</taxon>
        <taxon>Lophotrochozoa</taxon>
        <taxon>Mollusca</taxon>
        <taxon>Gastropoda</taxon>
        <taxon>Heterobranchia</taxon>
        <taxon>Euthyneura</taxon>
        <taxon>Panpulmonata</taxon>
        <taxon>Hygrophila</taxon>
        <taxon>Lymnaeoidea</taxon>
        <taxon>Lymnaeidae</taxon>
        <taxon>Lymnaea</taxon>
    </lineage>
</organism>
<proteinExistence type="predicted"/>
<keyword evidence="1" id="KW-0732">Signal</keyword>
<feature type="chain" id="PRO_5043629108" description="Reelin domain-containing protein" evidence="1">
    <location>
        <begin position="31"/>
        <end position="428"/>
    </location>
</feature>
<accession>A0AAV2HL94</accession>
<dbReference type="AlphaFoldDB" id="A0AAV2HL94"/>
<dbReference type="EMBL" id="CAXITT010000165">
    <property type="protein sequence ID" value="CAL1534242.1"/>
    <property type="molecule type" value="Genomic_DNA"/>
</dbReference>
<feature type="domain" description="Reelin" evidence="2">
    <location>
        <begin position="78"/>
        <end position="187"/>
    </location>
</feature>
<evidence type="ECO:0000256" key="1">
    <source>
        <dbReference type="SAM" id="SignalP"/>
    </source>
</evidence>
<dbReference type="InterPro" id="IPR002861">
    <property type="entry name" value="Reeler_dom"/>
</dbReference>
<gene>
    <name evidence="3" type="ORF">GSLYS_00008202001</name>
</gene>
<dbReference type="Pfam" id="PF02014">
    <property type="entry name" value="Reeler"/>
    <property type="match status" value="1"/>
</dbReference>
<evidence type="ECO:0000313" key="3">
    <source>
        <dbReference type="EMBL" id="CAL1534242.1"/>
    </source>
</evidence>
<reference evidence="3 4" key="1">
    <citation type="submission" date="2024-04" db="EMBL/GenBank/DDBJ databases">
        <authorList>
            <consortium name="Genoscope - CEA"/>
            <person name="William W."/>
        </authorList>
    </citation>
    <scope>NUCLEOTIDE SEQUENCE [LARGE SCALE GENOMIC DNA]</scope>
</reference>
<comment type="caution">
    <text evidence="3">The sequence shown here is derived from an EMBL/GenBank/DDBJ whole genome shotgun (WGS) entry which is preliminary data.</text>
</comment>
<dbReference type="Proteomes" id="UP001497497">
    <property type="component" value="Unassembled WGS sequence"/>
</dbReference>
<sequence>MVTVTMPTREATCCLVVLTTLACLYGEVLAFSDGSKLAQGFSATRSVYCHRSTNKRQPLHFNAKCNGYCEPNRQGDLYYDLEVSASSYWLDIVTINITAKEDSGRSVTGFSIYAVDEADKVAGSFIEDDDHILVGSCGNLLTYNQETHGAFHKMADRNRKNITFQFQPDGFNHGEIKFVVWVVNNQSDIHYLESPPLTPSKNGTDALDLKSVLHGMVSDVDINLFEDSFEYRKKMGYRLDLEDPFSLFESDPGAVELVPLNTTDNRTSKKTTATTAATSSASTTAKLEITTAAVYVSTNHQDDMFSVNVGMNGANNVGMNGENNVGINAANNAGINGANSVGMNGANNAGINGANSLGMNGANNAGINGANSVGMSGANNAAKNNAQWGARDMALESNLVMGDVSGTPQGGWGDLPQQPMNPRFNVLI</sequence>
<evidence type="ECO:0000313" key="4">
    <source>
        <dbReference type="Proteomes" id="UP001497497"/>
    </source>
</evidence>
<feature type="signal peptide" evidence="1">
    <location>
        <begin position="1"/>
        <end position="30"/>
    </location>
</feature>
<name>A0AAV2HL94_LYMST</name>